<organism evidence="6 7">
    <name type="scientific">Babjeviella inositovora NRRL Y-12698</name>
    <dbReference type="NCBI Taxonomy" id="984486"/>
    <lineage>
        <taxon>Eukaryota</taxon>
        <taxon>Fungi</taxon>
        <taxon>Dikarya</taxon>
        <taxon>Ascomycota</taxon>
        <taxon>Saccharomycotina</taxon>
        <taxon>Pichiomycetes</taxon>
        <taxon>Serinales incertae sedis</taxon>
        <taxon>Babjeviella</taxon>
    </lineage>
</organism>
<dbReference type="GeneID" id="30148956"/>
<evidence type="ECO:0000256" key="3">
    <source>
        <dbReference type="ARBA" id="ARBA00022989"/>
    </source>
</evidence>
<evidence type="ECO:0000313" key="6">
    <source>
        <dbReference type="EMBL" id="ODQ80465.1"/>
    </source>
</evidence>
<dbReference type="SMART" id="SM01160">
    <property type="entry name" value="DUF1751"/>
    <property type="match status" value="1"/>
</dbReference>
<keyword evidence="2 5" id="KW-0812">Transmembrane</keyword>
<name>A0A1E3QRZ5_9ASCO</name>
<comment type="subcellular location">
    <subcellularLocation>
        <location evidence="1">Membrane</location>
        <topology evidence="1">Multi-pass membrane protein</topology>
    </subcellularLocation>
</comment>
<dbReference type="GO" id="GO:0006890">
    <property type="term" value="P:retrograde vesicle-mediated transport, Golgi to endoplasmic reticulum"/>
    <property type="evidence" value="ECO:0007669"/>
    <property type="project" value="InterPro"/>
</dbReference>
<dbReference type="SUPFAM" id="SSF144091">
    <property type="entry name" value="Rhomboid-like"/>
    <property type="match status" value="1"/>
</dbReference>
<dbReference type="Gene3D" id="1.20.1540.10">
    <property type="entry name" value="Rhomboid-like"/>
    <property type="match status" value="1"/>
</dbReference>
<gene>
    <name evidence="6" type="ORF">BABINDRAFT_179851</name>
</gene>
<keyword evidence="3 5" id="KW-1133">Transmembrane helix</keyword>
<reference evidence="7" key="1">
    <citation type="submission" date="2016-05" db="EMBL/GenBank/DDBJ databases">
        <title>Comparative genomics of biotechnologically important yeasts.</title>
        <authorList>
            <consortium name="DOE Joint Genome Institute"/>
            <person name="Riley R."/>
            <person name="Haridas S."/>
            <person name="Wolfe K.H."/>
            <person name="Lopes M.R."/>
            <person name="Hittinger C.T."/>
            <person name="Goker M."/>
            <person name="Salamov A."/>
            <person name="Wisecaver J."/>
            <person name="Long T.M."/>
            <person name="Aerts A.L."/>
            <person name="Barry K."/>
            <person name="Choi C."/>
            <person name="Clum A."/>
            <person name="Coughlan A.Y."/>
            <person name="Deshpande S."/>
            <person name="Douglass A.P."/>
            <person name="Hanson S.J."/>
            <person name="Klenk H.-P."/>
            <person name="Labutti K."/>
            <person name="Lapidus A."/>
            <person name="Lindquist E."/>
            <person name="Lipzen A."/>
            <person name="Meier-Kolthoff J.P."/>
            <person name="Ohm R.A."/>
            <person name="Otillar R.P."/>
            <person name="Pangilinan J."/>
            <person name="Peng Y."/>
            <person name="Rokas A."/>
            <person name="Rosa C.A."/>
            <person name="Scheuner C."/>
            <person name="Sibirny A.A."/>
            <person name="Slot J.C."/>
            <person name="Stielow J.B."/>
            <person name="Sun H."/>
            <person name="Kurtzman C.P."/>
            <person name="Blackwell M."/>
            <person name="Grigoriev I.V."/>
            <person name="Jeffries T.W."/>
        </authorList>
    </citation>
    <scope>NUCLEOTIDE SEQUENCE [LARGE SCALE GENOMIC DNA]</scope>
    <source>
        <strain evidence="7">NRRL Y-12698</strain>
    </source>
</reference>
<feature type="transmembrane region" description="Helical" evidence="5">
    <location>
        <begin position="146"/>
        <end position="164"/>
    </location>
</feature>
<feature type="transmembrane region" description="Helical" evidence="5">
    <location>
        <begin position="184"/>
        <end position="202"/>
    </location>
</feature>
<feature type="transmembrane region" description="Helical" evidence="5">
    <location>
        <begin position="208"/>
        <end position="227"/>
    </location>
</feature>
<dbReference type="PANTHER" id="PTHR13377:SF3">
    <property type="entry name" value="TRANSMEMBRANE PROTEIN 115"/>
    <property type="match status" value="1"/>
</dbReference>
<dbReference type="AlphaFoldDB" id="A0A1E3QRZ5"/>
<dbReference type="GO" id="GO:0016020">
    <property type="term" value="C:membrane"/>
    <property type="evidence" value="ECO:0007669"/>
    <property type="project" value="UniProtKB-SubCell"/>
</dbReference>
<keyword evidence="4 5" id="KW-0472">Membrane</keyword>
<proteinExistence type="predicted"/>
<dbReference type="InterPro" id="IPR013861">
    <property type="entry name" value="TMEM115/Pdh1/Rbl19"/>
</dbReference>
<evidence type="ECO:0000256" key="5">
    <source>
        <dbReference type="SAM" id="Phobius"/>
    </source>
</evidence>
<dbReference type="OrthoDB" id="73612at2759"/>
<evidence type="ECO:0000256" key="1">
    <source>
        <dbReference type="ARBA" id="ARBA00004141"/>
    </source>
</evidence>
<evidence type="ECO:0000313" key="7">
    <source>
        <dbReference type="Proteomes" id="UP000094336"/>
    </source>
</evidence>
<dbReference type="Proteomes" id="UP000094336">
    <property type="component" value="Unassembled WGS sequence"/>
</dbReference>
<feature type="transmembrane region" description="Helical" evidence="5">
    <location>
        <begin position="115"/>
        <end position="134"/>
    </location>
</feature>
<dbReference type="GO" id="GO:0005794">
    <property type="term" value="C:Golgi apparatus"/>
    <property type="evidence" value="ECO:0007669"/>
    <property type="project" value="TreeGrafter"/>
</dbReference>
<dbReference type="EMBL" id="KV454429">
    <property type="protein sequence ID" value="ODQ80465.1"/>
    <property type="molecule type" value="Genomic_DNA"/>
</dbReference>
<dbReference type="PANTHER" id="PTHR13377">
    <property type="entry name" value="PLACENTAL PROTEIN 6"/>
    <property type="match status" value="1"/>
</dbReference>
<dbReference type="InterPro" id="IPR035952">
    <property type="entry name" value="Rhomboid-like_sf"/>
</dbReference>
<dbReference type="RefSeq" id="XP_018985793.1">
    <property type="nucleotide sequence ID" value="XM_019131103.1"/>
</dbReference>
<evidence type="ECO:0008006" key="8">
    <source>
        <dbReference type="Google" id="ProtNLM"/>
    </source>
</evidence>
<protein>
    <recommendedName>
        <fullName evidence="8">Peptidase S54 rhomboid domain-containing protein</fullName>
    </recommendedName>
</protein>
<dbReference type="STRING" id="984486.A0A1E3QRZ5"/>
<accession>A0A1E3QRZ5</accession>
<dbReference type="Pfam" id="PF08551">
    <property type="entry name" value="DUF1751"/>
    <property type="match status" value="1"/>
</dbReference>
<evidence type="ECO:0000256" key="4">
    <source>
        <dbReference type="ARBA" id="ARBA00023136"/>
    </source>
</evidence>
<evidence type="ECO:0000256" key="2">
    <source>
        <dbReference type="ARBA" id="ARBA00022692"/>
    </source>
</evidence>
<keyword evidence="7" id="KW-1185">Reference proteome</keyword>
<feature type="transmembrane region" description="Helical" evidence="5">
    <location>
        <begin position="86"/>
        <end position="103"/>
    </location>
</feature>
<sequence>MSRQGIPQVTKVLLSLLVALSFLNTAAKYATYFYLVAVNDHVSPEDAQAILHPHDMRNPYLTFDPSLSILVQPWVLVTSSLIEENLVAFLITFASIFQMGRYLEVLWTSREYMTYIFLINIVATNFTTFLYYKIHYIYIPDLDNSVTGHIGSSAAIIMGLLVAIKQRIPNHYLLVLGGYVRIRVSIVPFLIFLYLCFMAIVVDESYSVCISLALVSFAFSWSYLRLVKENRNEMGNYLLPLSNNSADDFTLTISKLNSLNGDRTESFSLHTFFPYPLSLIVKAMTTTIFDQVLVRFGIMLIDDFKDGDTDSGYQHTHQEFKEFKGKFFQSSPLNGVAGEPQQND</sequence>